<dbReference type="PROSITE" id="PS50850">
    <property type="entry name" value="MFS"/>
    <property type="match status" value="1"/>
</dbReference>
<feature type="transmembrane region" description="Helical" evidence="4">
    <location>
        <begin position="78"/>
        <end position="101"/>
    </location>
</feature>
<name>A0A9D9HWS4_9BACT</name>
<feature type="transmembrane region" description="Helical" evidence="4">
    <location>
        <begin position="310"/>
        <end position="336"/>
    </location>
</feature>
<evidence type="ECO:0000256" key="4">
    <source>
        <dbReference type="SAM" id="Phobius"/>
    </source>
</evidence>
<dbReference type="InterPro" id="IPR011701">
    <property type="entry name" value="MFS"/>
</dbReference>
<feature type="transmembrane region" description="Helical" evidence="4">
    <location>
        <begin position="47"/>
        <end position="66"/>
    </location>
</feature>
<feature type="transmembrane region" description="Helical" evidence="4">
    <location>
        <begin position="166"/>
        <end position="187"/>
    </location>
</feature>
<dbReference type="AlphaFoldDB" id="A0A9D9HWS4"/>
<comment type="caution">
    <text evidence="6">The sequence shown here is derived from an EMBL/GenBank/DDBJ whole genome shotgun (WGS) entry which is preliminary data.</text>
</comment>
<feature type="transmembrane region" description="Helical" evidence="4">
    <location>
        <begin position="208"/>
        <end position="229"/>
    </location>
</feature>
<evidence type="ECO:0000313" key="7">
    <source>
        <dbReference type="Proteomes" id="UP000823641"/>
    </source>
</evidence>
<dbReference type="EMBL" id="JADIMG010000111">
    <property type="protein sequence ID" value="MBO8461064.1"/>
    <property type="molecule type" value="Genomic_DNA"/>
</dbReference>
<feature type="transmembrane region" description="Helical" evidence="4">
    <location>
        <begin position="277"/>
        <end position="298"/>
    </location>
</feature>
<feature type="transmembrane region" description="Helical" evidence="4">
    <location>
        <begin position="107"/>
        <end position="125"/>
    </location>
</feature>
<keyword evidence="2 4" id="KW-1133">Transmembrane helix</keyword>
<evidence type="ECO:0000259" key="5">
    <source>
        <dbReference type="PROSITE" id="PS50850"/>
    </source>
</evidence>
<feature type="transmembrane region" description="Helical" evidence="4">
    <location>
        <begin position="348"/>
        <end position="367"/>
    </location>
</feature>
<dbReference type="Proteomes" id="UP000823641">
    <property type="component" value="Unassembled WGS sequence"/>
</dbReference>
<feature type="transmembrane region" description="Helical" evidence="4">
    <location>
        <begin position="241"/>
        <end position="265"/>
    </location>
</feature>
<accession>A0A9D9HWS4</accession>
<dbReference type="Pfam" id="PF07690">
    <property type="entry name" value="MFS_1"/>
    <property type="match status" value="1"/>
</dbReference>
<evidence type="ECO:0000256" key="3">
    <source>
        <dbReference type="ARBA" id="ARBA00023136"/>
    </source>
</evidence>
<organism evidence="6 7">
    <name type="scientific">Candidatus Gallipaludibacter merdavium</name>
    <dbReference type="NCBI Taxonomy" id="2840839"/>
    <lineage>
        <taxon>Bacteria</taxon>
        <taxon>Pseudomonadati</taxon>
        <taxon>Bacteroidota</taxon>
        <taxon>Bacteroidia</taxon>
        <taxon>Bacteroidales</taxon>
        <taxon>Candidatus Gallipaludibacter</taxon>
    </lineage>
</organism>
<feature type="domain" description="Major facilitator superfamily (MFS) profile" evidence="5">
    <location>
        <begin position="11"/>
        <end position="399"/>
    </location>
</feature>
<dbReference type="PANTHER" id="PTHR23531:SF1">
    <property type="entry name" value="QUINOLENE RESISTANCE PROTEIN NORA"/>
    <property type="match status" value="1"/>
</dbReference>
<feature type="transmembrane region" description="Helical" evidence="4">
    <location>
        <begin position="12"/>
        <end position="35"/>
    </location>
</feature>
<proteinExistence type="predicted"/>
<dbReference type="PANTHER" id="PTHR23531">
    <property type="entry name" value="QUINOLENE RESISTANCE PROTEIN NORA"/>
    <property type="match status" value="1"/>
</dbReference>
<dbReference type="SUPFAM" id="SSF103473">
    <property type="entry name" value="MFS general substrate transporter"/>
    <property type="match status" value="1"/>
</dbReference>
<keyword evidence="3 4" id="KW-0472">Membrane</keyword>
<dbReference type="InterPro" id="IPR052714">
    <property type="entry name" value="MFS_Exporter"/>
</dbReference>
<dbReference type="Gene3D" id="1.20.1250.20">
    <property type="entry name" value="MFS general substrate transporter like domains"/>
    <property type="match status" value="1"/>
</dbReference>
<dbReference type="GO" id="GO:0022857">
    <property type="term" value="F:transmembrane transporter activity"/>
    <property type="evidence" value="ECO:0007669"/>
    <property type="project" value="InterPro"/>
</dbReference>
<keyword evidence="1 4" id="KW-0812">Transmembrane</keyword>
<feature type="transmembrane region" description="Helical" evidence="4">
    <location>
        <begin position="373"/>
        <end position="395"/>
    </location>
</feature>
<protein>
    <submittedName>
        <fullName evidence="6">MFS transporter</fullName>
    </submittedName>
</protein>
<sequence>MAERPQLWTRSFVCICIANFMLFFAFYLLLPIIPLYLISEFHTSKSVVGMVLSCYTVAALMVRPYSGFILDKFKRKPIYLGAYLAFVFIFIGYAEAAFLSMFITLRILHGLAYGLVSTAGNTIVVDIMPSERRGEGLGYFGVANNIAMAIGPMTSLFLVSHYSYNTIFYFSVGFGMIGFIIASTIKTPQKIRPKQLPEEQPLHSYDRFLLVKGIPAGLCLLLLAVPYGIMSSFIAIYGQEIGITSGLGAFFSCMAVGLISSRLFAGKQVDKGKLLKVIAIGNLITLLAFFWLSSLKIIAEYSTQLSTISYFSIAIALGVGYGCLFPAYNTLFVNLAPHNRRATASSTYLTSWDLGIGVGLLVGGTLADTQGGLALSFFTGACAATIAIILFKQWAAPHFERNKLR</sequence>
<evidence type="ECO:0000313" key="6">
    <source>
        <dbReference type="EMBL" id="MBO8461064.1"/>
    </source>
</evidence>
<evidence type="ECO:0000256" key="2">
    <source>
        <dbReference type="ARBA" id="ARBA00022989"/>
    </source>
</evidence>
<feature type="transmembrane region" description="Helical" evidence="4">
    <location>
        <begin position="137"/>
        <end position="160"/>
    </location>
</feature>
<evidence type="ECO:0000256" key="1">
    <source>
        <dbReference type="ARBA" id="ARBA00022692"/>
    </source>
</evidence>
<reference evidence="6" key="2">
    <citation type="journal article" date="2021" name="PeerJ">
        <title>Extensive microbial diversity within the chicken gut microbiome revealed by metagenomics and culture.</title>
        <authorList>
            <person name="Gilroy R."/>
            <person name="Ravi A."/>
            <person name="Getino M."/>
            <person name="Pursley I."/>
            <person name="Horton D.L."/>
            <person name="Alikhan N.F."/>
            <person name="Baker D."/>
            <person name="Gharbi K."/>
            <person name="Hall N."/>
            <person name="Watson M."/>
            <person name="Adriaenssens E.M."/>
            <person name="Foster-Nyarko E."/>
            <person name="Jarju S."/>
            <person name="Secka A."/>
            <person name="Antonio M."/>
            <person name="Oren A."/>
            <person name="Chaudhuri R.R."/>
            <person name="La Ragione R."/>
            <person name="Hildebrand F."/>
            <person name="Pallen M.J."/>
        </authorList>
    </citation>
    <scope>NUCLEOTIDE SEQUENCE</scope>
    <source>
        <strain evidence="6">G3-3990</strain>
    </source>
</reference>
<reference evidence="6" key="1">
    <citation type="submission" date="2020-10" db="EMBL/GenBank/DDBJ databases">
        <authorList>
            <person name="Gilroy R."/>
        </authorList>
    </citation>
    <scope>NUCLEOTIDE SEQUENCE</scope>
    <source>
        <strain evidence="6">G3-3990</strain>
    </source>
</reference>
<dbReference type="InterPro" id="IPR036259">
    <property type="entry name" value="MFS_trans_sf"/>
</dbReference>
<dbReference type="InterPro" id="IPR020846">
    <property type="entry name" value="MFS_dom"/>
</dbReference>
<dbReference type="CDD" id="cd17489">
    <property type="entry name" value="MFS_YfcJ_like"/>
    <property type="match status" value="1"/>
</dbReference>
<gene>
    <name evidence="6" type="ORF">IAA73_12165</name>
</gene>